<keyword evidence="2" id="KW-1185">Reference proteome</keyword>
<sequence>MPQRALATPQSPDLPDHLVHMTTRVGKVAPELNPAIAQQSPVVRLASILWTGWLAYGYPLDGGVMQSACFTQTTPSALGALLSGPVRRYSGALGIAFHKQAVWSAGGAPVHYVRGDDWDDWQAAGLPDRVLGLGVRYWPGWDGQAPPEAGFFDDYWRRSRSEWMHEREWRIVRPRDDAGPGWVYPRDAVSHLLLGLPQEREEIAACISYWDRTAGDQLATAWFATLPVSYYQPGLEPPFTPPTLQAPPSS</sequence>
<dbReference type="EMBL" id="CP002665">
    <property type="protein sequence ID" value="AEI12242.1"/>
    <property type="molecule type" value="Genomic_DNA"/>
</dbReference>
<dbReference type="HOGENOM" id="CLU_1109849_0_0_11"/>
<accession>F8A686</accession>
<evidence type="ECO:0000313" key="2">
    <source>
        <dbReference type="Proteomes" id="UP000000485"/>
    </source>
</evidence>
<dbReference type="AlphaFoldDB" id="F8A686"/>
<organism evidence="1 2">
    <name type="scientific">Cellulomonas gilvus (strain ATCC 13127 / NRRL B-14078)</name>
    <name type="common">Cellvibrio gilvus</name>
    <dbReference type="NCBI Taxonomy" id="593907"/>
    <lineage>
        <taxon>Bacteria</taxon>
        <taxon>Bacillati</taxon>
        <taxon>Actinomycetota</taxon>
        <taxon>Actinomycetes</taxon>
        <taxon>Micrococcales</taxon>
        <taxon>Cellulomonadaceae</taxon>
        <taxon>Cellulomonas</taxon>
    </lineage>
</organism>
<name>F8A686_CELGA</name>
<evidence type="ECO:0000313" key="1">
    <source>
        <dbReference type="EMBL" id="AEI12242.1"/>
    </source>
</evidence>
<proteinExistence type="predicted"/>
<protein>
    <submittedName>
        <fullName evidence="1">Uncharacterized protein</fullName>
    </submittedName>
</protein>
<gene>
    <name evidence="1" type="ordered locus">Celgi_1733</name>
</gene>
<reference evidence="2" key="1">
    <citation type="submission" date="2011-04" db="EMBL/GenBank/DDBJ databases">
        <title>Complete sequence of Cellvibrio gilvus ATCC 13127.</title>
        <authorList>
            <person name="Lucas S."/>
            <person name="Han J."/>
            <person name="Lapidus A."/>
            <person name="Cheng J.-F."/>
            <person name="Goodwin L."/>
            <person name="Pitluck S."/>
            <person name="Peters L."/>
            <person name="Munk A."/>
            <person name="Detter J.C."/>
            <person name="Han C."/>
            <person name="Tapia R."/>
            <person name="Land M."/>
            <person name="Hauser L."/>
            <person name="Kyrpides N."/>
            <person name="Ivanova N."/>
            <person name="Ovchinnikova G."/>
            <person name="Pagani I."/>
            <person name="Mead D."/>
            <person name="Brumm P."/>
            <person name="Woyke T."/>
        </authorList>
    </citation>
    <scope>NUCLEOTIDE SEQUENCE [LARGE SCALE GENOMIC DNA]</scope>
    <source>
        <strain evidence="2">ATCC 13127 / NRRL B-14078</strain>
    </source>
</reference>
<dbReference type="KEGG" id="cga:Celgi_1733"/>
<dbReference type="Proteomes" id="UP000000485">
    <property type="component" value="Chromosome"/>
</dbReference>